<dbReference type="AlphaFoldDB" id="A0AAW9V5U5"/>
<evidence type="ECO:0000313" key="2">
    <source>
        <dbReference type="EMBL" id="MTC33061.1"/>
    </source>
</evidence>
<dbReference type="PROSITE" id="PS51257">
    <property type="entry name" value="PROKAR_LIPOPROTEIN"/>
    <property type="match status" value="1"/>
</dbReference>
<reference evidence="2 3" key="1">
    <citation type="submission" date="2019-10" db="EMBL/GenBank/DDBJ databases">
        <title>Comparative genomic analysis of Providencia.</title>
        <authorList>
            <person name="Yuan C."/>
            <person name="Wei Y."/>
            <person name="Yin Z."/>
        </authorList>
    </citation>
    <scope>NUCLEOTIDE SEQUENCE [LARGE SCALE GENOMIC DNA]</scope>
    <source>
        <strain evidence="3">wls1934</strain>
    </source>
</reference>
<accession>A0AAW9V5U5</accession>
<name>A0AAW9V5U5_9GAMM</name>
<protein>
    <recommendedName>
        <fullName evidence="4">Lipoprotein</fullName>
    </recommendedName>
</protein>
<organism evidence="2 3">
    <name type="scientific">Providencia alcalifaciens</name>
    <dbReference type="NCBI Taxonomy" id="126385"/>
    <lineage>
        <taxon>Bacteria</taxon>
        <taxon>Pseudomonadati</taxon>
        <taxon>Pseudomonadota</taxon>
        <taxon>Gammaproteobacteria</taxon>
        <taxon>Enterobacterales</taxon>
        <taxon>Morganellaceae</taxon>
        <taxon>Providencia</taxon>
    </lineage>
</organism>
<proteinExistence type="predicted"/>
<evidence type="ECO:0008006" key="4">
    <source>
        <dbReference type="Google" id="ProtNLM"/>
    </source>
</evidence>
<dbReference type="Proteomes" id="UP000449944">
    <property type="component" value="Unassembled WGS sequence"/>
</dbReference>
<evidence type="ECO:0000256" key="1">
    <source>
        <dbReference type="SAM" id="SignalP"/>
    </source>
</evidence>
<dbReference type="EMBL" id="WLUB01000003">
    <property type="protein sequence ID" value="MTC33061.1"/>
    <property type="molecule type" value="Genomic_DNA"/>
</dbReference>
<sequence length="59" mass="6729">MRMKRLMTASLLLLVAGCSSSGGQMREPPKQDPYEGTVYNTIKENQQIYKDQQAHKGHY</sequence>
<feature type="signal peptide" evidence="1">
    <location>
        <begin position="1"/>
        <end position="21"/>
    </location>
</feature>
<evidence type="ECO:0000313" key="3">
    <source>
        <dbReference type="Proteomes" id="UP000449944"/>
    </source>
</evidence>
<keyword evidence="1" id="KW-0732">Signal</keyword>
<feature type="chain" id="PRO_5043611901" description="Lipoprotein" evidence="1">
    <location>
        <begin position="22"/>
        <end position="59"/>
    </location>
</feature>
<comment type="caution">
    <text evidence="2">The sequence shown here is derived from an EMBL/GenBank/DDBJ whole genome shotgun (WGS) entry which is preliminary data.</text>
</comment>
<gene>
    <name evidence="2" type="ORF">GKR67_00245</name>
</gene>